<reference evidence="2 3" key="1">
    <citation type="submission" date="2024-09" db="EMBL/GenBank/DDBJ databases">
        <authorList>
            <person name="Sun Q."/>
            <person name="Mori K."/>
        </authorList>
    </citation>
    <scope>NUCLEOTIDE SEQUENCE [LARGE SCALE GENOMIC DNA]</scope>
    <source>
        <strain evidence="2 3">CGMCC 1.9126</strain>
    </source>
</reference>
<comment type="caution">
    <text evidence="2">The sequence shown here is derived from an EMBL/GenBank/DDBJ whole genome shotgun (WGS) entry which is preliminary data.</text>
</comment>
<proteinExistence type="predicted"/>
<name>A0ABV6KNJ6_9BACI</name>
<protein>
    <submittedName>
        <fullName evidence="2">FixH family protein</fullName>
    </submittedName>
</protein>
<evidence type="ECO:0000259" key="1">
    <source>
        <dbReference type="Pfam" id="PF13115"/>
    </source>
</evidence>
<keyword evidence="3" id="KW-1185">Reference proteome</keyword>
<accession>A0ABV6KNJ6</accession>
<dbReference type="RefSeq" id="WP_377057719.1">
    <property type="nucleotide sequence ID" value="NZ_JBHLUU010000017.1"/>
</dbReference>
<dbReference type="InterPro" id="IPR032693">
    <property type="entry name" value="YtkA-like_dom"/>
</dbReference>
<dbReference type="Pfam" id="PF13115">
    <property type="entry name" value="YtkA"/>
    <property type="match status" value="1"/>
</dbReference>
<feature type="domain" description="YtkA-like" evidence="1">
    <location>
        <begin position="29"/>
        <end position="111"/>
    </location>
</feature>
<dbReference type="EMBL" id="JBHLUU010000017">
    <property type="protein sequence ID" value="MFC0474888.1"/>
    <property type="molecule type" value="Genomic_DNA"/>
</dbReference>
<sequence>MKKVFLITIFGLLLGGCSLKEDAAELYLQEQPLHAEVVLPERITSEEPVPIKVILTQDGKKVEEVDSVEFEMWKHDDTNHATVEQPSELEEGTYGINKTFERDGLYYIKIHASKGNAIIMPKFQIVVGELSKSELEYLQKDLPEKEEGHEHHH</sequence>
<dbReference type="PROSITE" id="PS51257">
    <property type="entry name" value="PROKAR_LIPOPROTEIN"/>
    <property type="match status" value="1"/>
</dbReference>
<organism evidence="2 3">
    <name type="scientific">Robertmurraya beringensis</name>
    <dbReference type="NCBI Taxonomy" id="641660"/>
    <lineage>
        <taxon>Bacteria</taxon>
        <taxon>Bacillati</taxon>
        <taxon>Bacillota</taxon>
        <taxon>Bacilli</taxon>
        <taxon>Bacillales</taxon>
        <taxon>Bacillaceae</taxon>
        <taxon>Robertmurraya</taxon>
    </lineage>
</organism>
<evidence type="ECO:0000313" key="2">
    <source>
        <dbReference type="EMBL" id="MFC0474888.1"/>
    </source>
</evidence>
<dbReference type="Proteomes" id="UP001589738">
    <property type="component" value="Unassembled WGS sequence"/>
</dbReference>
<gene>
    <name evidence="2" type="ORF">ACFFHF_06180</name>
</gene>
<evidence type="ECO:0000313" key="3">
    <source>
        <dbReference type="Proteomes" id="UP001589738"/>
    </source>
</evidence>